<dbReference type="GO" id="GO:0004190">
    <property type="term" value="F:aspartic-type endopeptidase activity"/>
    <property type="evidence" value="ECO:0007669"/>
    <property type="project" value="InterPro"/>
</dbReference>
<organism evidence="4 5">
    <name type="scientific">Amphibalanus amphitrite</name>
    <name type="common">Striped barnacle</name>
    <name type="synonym">Balanus amphitrite</name>
    <dbReference type="NCBI Taxonomy" id="1232801"/>
    <lineage>
        <taxon>Eukaryota</taxon>
        <taxon>Metazoa</taxon>
        <taxon>Ecdysozoa</taxon>
        <taxon>Arthropoda</taxon>
        <taxon>Crustacea</taxon>
        <taxon>Multicrustacea</taxon>
        <taxon>Cirripedia</taxon>
        <taxon>Thoracica</taxon>
        <taxon>Thoracicalcarea</taxon>
        <taxon>Balanomorpha</taxon>
        <taxon>Balanoidea</taxon>
        <taxon>Balanidae</taxon>
        <taxon>Amphibalaninae</taxon>
        <taxon>Amphibalanus</taxon>
    </lineage>
</organism>
<reference evidence="4 5" key="1">
    <citation type="submission" date="2019-07" db="EMBL/GenBank/DDBJ databases">
        <title>Draft genome assembly of a fouling barnacle, Amphibalanus amphitrite (Darwin, 1854): The first reference genome for Thecostraca.</title>
        <authorList>
            <person name="Kim W."/>
        </authorList>
    </citation>
    <scope>NUCLEOTIDE SEQUENCE [LARGE SCALE GENOMIC DNA]</scope>
    <source>
        <strain evidence="4">SNU_AA5</strain>
        <tissue evidence="4">Soma without cirri and trophi</tissue>
    </source>
</reference>
<feature type="compositionally biased region" description="Low complexity" evidence="2">
    <location>
        <begin position="353"/>
        <end position="363"/>
    </location>
</feature>
<dbReference type="PANTHER" id="PTHR33198:SF20">
    <property type="entry name" value="RETROTRANSPOSON GAG DOMAIN-CONTAINING PROTEIN"/>
    <property type="match status" value="1"/>
</dbReference>
<name>A0A6A4V970_AMPAM</name>
<dbReference type="SUPFAM" id="SSF50630">
    <property type="entry name" value="Acid proteases"/>
    <property type="match status" value="1"/>
</dbReference>
<keyword evidence="5" id="KW-1185">Reference proteome</keyword>
<dbReference type="EMBL" id="VIIS01002015">
    <property type="protein sequence ID" value="KAF0289669.1"/>
    <property type="molecule type" value="Genomic_DNA"/>
</dbReference>
<feature type="domain" description="Peptidase A2" evidence="3">
    <location>
        <begin position="183"/>
        <end position="259"/>
    </location>
</feature>
<sequence>MGGDFDRWLTSVDLYLDALDVTSEARKRAMLLHLIGPDLQQVFGTLPEPVGVEGAYEISKAKLRAYLTPARNTIAEKLAFSTIRMEAGEKFEAYLARLRVAANRCGFTGQSVDQEVRNQCLAGTKGKLQERLLQRAAERGDQLTLQDVVAAATAMERTEALIEQMRGPSSAAEPGQLVNGTDMEFVVDTGSPVTIIGSDSSVPGLCLQRSDLVLSSFTGHAIPVKGEAVVKVQRGTKQKNLRLVVVDFPQPVNLLGRDWFAALGLGARGEVQVTDGRTLDEPSCEDRIGRLELQEGRLREQEDRLREQDARLGTLTEHLRSRCEQLHSAQAQLEAARQQARQQTAETERLTERLQTTADRGVC</sequence>
<evidence type="ECO:0000256" key="1">
    <source>
        <dbReference type="ARBA" id="ARBA00022801"/>
    </source>
</evidence>
<evidence type="ECO:0000256" key="2">
    <source>
        <dbReference type="SAM" id="MobiDB-lite"/>
    </source>
</evidence>
<gene>
    <name evidence="4" type="ORF">FJT64_012094</name>
</gene>
<protein>
    <recommendedName>
        <fullName evidence="3">Peptidase A2 domain-containing protein</fullName>
    </recommendedName>
</protein>
<evidence type="ECO:0000313" key="4">
    <source>
        <dbReference type="EMBL" id="KAF0289669.1"/>
    </source>
</evidence>
<dbReference type="GO" id="GO:0006508">
    <property type="term" value="P:proteolysis"/>
    <property type="evidence" value="ECO:0007669"/>
    <property type="project" value="InterPro"/>
</dbReference>
<accession>A0A6A4V970</accession>
<dbReference type="Pfam" id="PF00077">
    <property type="entry name" value="RVP"/>
    <property type="match status" value="1"/>
</dbReference>
<dbReference type="AlphaFoldDB" id="A0A6A4V970"/>
<dbReference type="Proteomes" id="UP000440578">
    <property type="component" value="Unassembled WGS sequence"/>
</dbReference>
<dbReference type="PANTHER" id="PTHR33198">
    <property type="entry name" value="ANK_REP_REGION DOMAIN-CONTAINING PROTEIN-RELATED"/>
    <property type="match status" value="1"/>
</dbReference>
<comment type="caution">
    <text evidence="4">The sequence shown here is derived from an EMBL/GenBank/DDBJ whole genome shotgun (WGS) entry which is preliminary data.</text>
</comment>
<dbReference type="OrthoDB" id="9893755at2759"/>
<proteinExistence type="predicted"/>
<evidence type="ECO:0000259" key="3">
    <source>
        <dbReference type="PROSITE" id="PS50175"/>
    </source>
</evidence>
<dbReference type="Gene3D" id="2.40.70.10">
    <property type="entry name" value="Acid Proteases"/>
    <property type="match status" value="1"/>
</dbReference>
<dbReference type="InterPro" id="IPR021109">
    <property type="entry name" value="Peptidase_aspartic_dom_sf"/>
</dbReference>
<dbReference type="InterPro" id="IPR001995">
    <property type="entry name" value="Peptidase_A2_cat"/>
</dbReference>
<feature type="region of interest" description="Disordered" evidence="2">
    <location>
        <begin position="344"/>
        <end position="363"/>
    </location>
</feature>
<dbReference type="InterPro" id="IPR018061">
    <property type="entry name" value="Retropepsins"/>
</dbReference>
<keyword evidence="1" id="KW-0378">Hydrolase</keyword>
<evidence type="ECO:0000313" key="5">
    <source>
        <dbReference type="Proteomes" id="UP000440578"/>
    </source>
</evidence>
<dbReference type="PROSITE" id="PS50175">
    <property type="entry name" value="ASP_PROT_RETROV"/>
    <property type="match status" value="1"/>
</dbReference>